<dbReference type="EC" id="2.4.-.-" evidence="4"/>
<dbReference type="EMBL" id="JBHUDE010000155">
    <property type="protein sequence ID" value="MFD1609360.1"/>
    <property type="molecule type" value="Genomic_DNA"/>
</dbReference>
<dbReference type="CDD" id="cd00761">
    <property type="entry name" value="Glyco_tranf_GTA_type"/>
    <property type="match status" value="1"/>
</dbReference>
<dbReference type="Proteomes" id="UP001597221">
    <property type="component" value="Unassembled WGS sequence"/>
</dbReference>
<dbReference type="InterPro" id="IPR029044">
    <property type="entry name" value="Nucleotide-diphossugar_trans"/>
</dbReference>
<keyword evidence="4" id="KW-0328">Glycosyltransferase</keyword>
<proteinExistence type="inferred from homology"/>
<evidence type="ECO:0000259" key="3">
    <source>
        <dbReference type="Pfam" id="PF00535"/>
    </source>
</evidence>
<dbReference type="Pfam" id="PF00535">
    <property type="entry name" value="Glycos_transf_2"/>
    <property type="match status" value="1"/>
</dbReference>
<feature type="domain" description="Glycosyltransferase 2-like" evidence="3">
    <location>
        <begin position="271"/>
        <end position="400"/>
    </location>
</feature>
<dbReference type="GO" id="GO:0016757">
    <property type="term" value="F:glycosyltransferase activity"/>
    <property type="evidence" value="ECO:0007669"/>
    <property type="project" value="UniProtKB-KW"/>
</dbReference>
<dbReference type="PANTHER" id="PTHR22916">
    <property type="entry name" value="GLYCOSYLTRANSFERASE"/>
    <property type="match status" value="1"/>
</dbReference>
<keyword evidence="5" id="KW-1185">Reference proteome</keyword>
<evidence type="ECO:0000256" key="1">
    <source>
        <dbReference type="ARBA" id="ARBA00006739"/>
    </source>
</evidence>
<comment type="similarity">
    <text evidence="1">Belongs to the glycosyltransferase 2 family.</text>
</comment>
<evidence type="ECO:0000313" key="4">
    <source>
        <dbReference type="EMBL" id="MFD1609360.1"/>
    </source>
</evidence>
<reference evidence="5" key="1">
    <citation type="journal article" date="2019" name="Int. J. Syst. Evol. Microbiol.">
        <title>The Global Catalogue of Microorganisms (GCM) 10K type strain sequencing project: providing services to taxonomists for standard genome sequencing and annotation.</title>
        <authorList>
            <consortium name="The Broad Institute Genomics Platform"/>
            <consortium name="The Broad Institute Genome Sequencing Center for Infectious Disease"/>
            <person name="Wu L."/>
            <person name="Ma J."/>
        </authorList>
    </citation>
    <scope>NUCLEOTIDE SEQUENCE [LARGE SCALE GENOMIC DNA]</scope>
    <source>
        <strain evidence="5">CGMCC 1.12376</strain>
    </source>
</reference>
<dbReference type="Gene3D" id="3.90.550.10">
    <property type="entry name" value="Spore Coat Polysaccharide Biosynthesis Protein SpsA, Chain A"/>
    <property type="match status" value="1"/>
</dbReference>
<accession>A0ABW4HW57</accession>
<keyword evidence="4" id="KW-0808">Transferase</keyword>
<evidence type="ECO:0000313" key="5">
    <source>
        <dbReference type="Proteomes" id="UP001597221"/>
    </source>
</evidence>
<protein>
    <submittedName>
        <fullName evidence="4">Glycosyltransferase</fullName>
        <ecNumber evidence="4">2.4.-.-</ecNumber>
    </submittedName>
</protein>
<organism evidence="4 5">
    <name type="scientific">Oceanobacillus luteolus</name>
    <dbReference type="NCBI Taxonomy" id="1274358"/>
    <lineage>
        <taxon>Bacteria</taxon>
        <taxon>Bacillati</taxon>
        <taxon>Bacillota</taxon>
        <taxon>Bacilli</taxon>
        <taxon>Bacillales</taxon>
        <taxon>Bacillaceae</taxon>
        <taxon>Oceanobacillus</taxon>
    </lineage>
</organism>
<comment type="caution">
    <text evidence="4">The sequence shown here is derived from an EMBL/GenBank/DDBJ whole genome shotgun (WGS) entry which is preliminary data.</text>
</comment>
<sequence length="727" mass="84254">MNKETNHLQINDEQNPLISQLDELENQLAEKQEKRKEVLAELESYEAEFAEREKIIESLRNIKRKLRASIRTVPAYLLGRRNIKQLYSKAYKQKAAENKLRSYKKYLYDLGFEERALADLRELFFHTEDRYMKQALAWELGLYYANKLDPRKAGIALKFLNVTAEGSSDNEERRRKIKILQAECLVLLGKHKEAKQLLSELLEVDTHADIYVAMANVEATPLERLSWVNRALRHYNLQEIQLTSDEGRDAYYRLTTDPIQEKQVTTGPKVSVIIPAYNAESGIRVAIDSLLNQTWQNLELIVVDDCSTDSTREVVAEYTAKNERVKLLSTPTNSGPYIARNIGLKEATGEFVTINDADDWSHPEKIQKQVEHLIQHEEVMANTSAHARLTEDLKPYRRSMPGKYIFSNMSSLMFRREAVLEKVGYWDRVRFAADSEFKNRLIAVFGKQAIVDLNNGPLSFPMQSSNSLTANSKFGYNGFLMGVRKEYRESYGYYHKHTDSLYMPFHPDERHFPVPEPMLPDRVAKGSVRNLDVVFIADYREKVPPFIVMHLETLKEMGMNIGLIQMGSYQLKKKQTMDPAIRSLIDGKHIQMLVYGENINCNLLFIHNPGVFADNQKYVPELKAKVVRVILTELPSESVGSKKVEHFNLRECSRRIDDWIKVKSKWYPIDEALRENLLENHRRELRSIPLSTMNWLTETKDKSSFNEQIEHLLVEENPFRIEEGGVE</sequence>
<dbReference type="PANTHER" id="PTHR22916:SF3">
    <property type="entry name" value="UDP-GLCNAC:BETAGAL BETA-1,3-N-ACETYLGLUCOSAMINYLTRANSFERASE-LIKE PROTEIN 1"/>
    <property type="match status" value="1"/>
</dbReference>
<evidence type="ECO:0000256" key="2">
    <source>
        <dbReference type="SAM" id="Coils"/>
    </source>
</evidence>
<dbReference type="RefSeq" id="WP_379598791.1">
    <property type="nucleotide sequence ID" value="NZ_JBHUDE010000155.1"/>
</dbReference>
<dbReference type="InterPro" id="IPR001173">
    <property type="entry name" value="Glyco_trans_2-like"/>
</dbReference>
<keyword evidence="2" id="KW-0175">Coiled coil</keyword>
<dbReference type="SUPFAM" id="SSF53448">
    <property type="entry name" value="Nucleotide-diphospho-sugar transferases"/>
    <property type="match status" value="1"/>
</dbReference>
<name>A0ABW4HW57_9BACI</name>
<gene>
    <name evidence="4" type="ORF">ACFSBH_17215</name>
</gene>
<feature type="coiled-coil region" evidence="2">
    <location>
        <begin position="14"/>
        <end position="62"/>
    </location>
</feature>